<reference evidence="1 2" key="1">
    <citation type="submission" date="2019-05" db="EMBL/GenBank/DDBJ databases">
        <authorList>
            <consortium name="GenomeTrakr network: Whole genome sequencing for foodborne pathogen traceback"/>
        </authorList>
    </citation>
    <scope>NUCLEOTIDE SEQUENCE [LARGE SCALE GENOMIC DNA]</scope>
    <source>
        <strain evidence="1 2">CFSAN000522</strain>
    </source>
</reference>
<dbReference type="AlphaFoldDB" id="A0A5Y7ANX2"/>
<dbReference type="EMBL" id="AAJEDC010000030">
    <property type="protein sequence ID" value="ECK9504165.1"/>
    <property type="molecule type" value="Genomic_DNA"/>
</dbReference>
<comment type="caution">
    <text evidence="1">The sequence shown here is derived from an EMBL/GenBank/DDBJ whole genome shotgun (WGS) entry which is preliminary data.</text>
</comment>
<gene>
    <name evidence="1" type="ORF">CFSAN000522_23325</name>
</gene>
<protein>
    <submittedName>
        <fullName evidence="1">Uncharacterized protein</fullName>
    </submittedName>
</protein>
<evidence type="ECO:0000313" key="1">
    <source>
        <dbReference type="EMBL" id="ECK9504165.1"/>
    </source>
</evidence>
<organism evidence="1 2">
    <name type="scientific">Salmonella enterica subsp. enterica serovar Infantis str. CFSAN000522</name>
    <dbReference type="NCBI Taxonomy" id="1299258"/>
    <lineage>
        <taxon>Bacteria</taxon>
        <taxon>Pseudomonadati</taxon>
        <taxon>Pseudomonadota</taxon>
        <taxon>Gammaproteobacteria</taxon>
        <taxon>Enterobacterales</taxon>
        <taxon>Enterobacteriaceae</taxon>
        <taxon>Salmonella</taxon>
    </lineage>
</organism>
<proteinExistence type="predicted"/>
<accession>A0A5Y7ANX2</accession>
<name>A0A5Y7ANX2_SALIN</name>
<sequence>MNIDLSIKKGKIIFNEFSLKEDASLDEQLDNLKEDMLQVKFPGEFILDVGWHPSFDINGQFYIYLIKNFDWEMPTYSGNARDIESLEFEINQAISKI</sequence>
<evidence type="ECO:0000313" key="2">
    <source>
        <dbReference type="Proteomes" id="UP000427205"/>
    </source>
</evidence>
<dbReference type="Proteomes" id="UP000427205">
    <property type="component" value="Unassembled WGS sequence"/>
</dbReference>